<name>A0AAV4M7P1_CAEEX</name>
<evidence type="ECO:0000313" key="3">
    <source>
        <dbReference type="Proteomes" id="UP001054945"/>
    </source>
</evidence>
<comment type="caution">
    <text evidence="2">The sequence shown here is derived from an EMBL/GenBank/DDBJ whole genome shotgun (WGS) entry which is preliminary data.</text>
</comment>
<accession>A0AAV4M7P1</accession>
<evidence type="ECO:0000313" key="2">
    <source>
        <dbReference type="EMBL" id="GIX68132.1"/>
    </source>
</evidence>
<protein>
    <submittedName>
        <fullName evidence="2">Uncharacterized protein</fullName>
    </submittedName>
</protein>
<evidence type="ECO:0000256" key="1">
    <source>
        <dbReference type="SAM" id="MobiDB-lite"/>
    </source>
</evidence>
<feature type="compositionally biased region" description="Basic and acidic residues" evidence="1">
    <location>
        <begin position="40"/>
        <end position="57"/>
    </location>
</feature>
<reference evidence="2 3" key="1">
    <citation type="submission" date="2021-06" db="EMBL/GenBank/DDBJ databases">
        <title>Caerostris extrusa draft genome.</title>
        <authorList>
            <person name="Kono N."/>
            <person name="Arakawa K."/>
        </authorList>
    </citation>
    <scope>NUCLEOTIDE SEQUENCE [LARGE SCALE GENOMIC DNA]</scope>
</reference>
<gene>
    <name evidence="2" type="ORF">CEXT_512151</name>
</gene>
<sequence length="119" mass="13721">MTNINPYPQNKKRNRFRRILPKNDTSLFAEVLYRLITRREKGKQGGWGRQEEGHDISSPRPNTTPFLVAPSDTAAVVHHLPQDRSSNFLPHPRDFKMNFCQRSPEFQTSLSKCEGGVKN</sequence>
<organism evidence="2 3">
    <name type="scientific">Caerostris extrusa</name>
    <name type="common">Bark spider</name>
    <name type="synonym">Caerostris bankana</name>
    <dbReference type="NCBI Taxonomy" id="172846"/>
    <lineage>
        <taxon>Eukaryota</taxon>
        <taxon>Metazoa</taxon>
        <taxon>Ecdysozoa</taxon>
        <taxon>Arthropoda</taxon>
        <taxon>Chelicerata</taxon>
        <taxon>Arachnida</taxon>
        <taxon>Araneae</taxon>
        <taxon>Araneomorphae</taxon>
        <taxon>Entelegynae</taxon>
        <taxon>Araneoidea</taxon>
        <taxon>Araneidae</taxon>
        <taxon>Caerostris</taxon>
    </lineage>
</organism>
<proteinExistence type="predicted"/>
<dbReference type="Proteomes" id="UP001054945">
    <property type="component" value="Unassembled WGS sequence"/>
</dbReference>
<dbReference type="EMBL" id="BPLR01019463">
    <property type="protein sequence ID" value="GIX68132.1"/>
    <property type="molecule type" value="Genomic_DNA"/>
</dbReference>
<feature type="region of interest" description="Disordered" evidence="1">
    <location>
        <begin position="40"/>
        <end position="67"/>
    </location>
</feature>
<dbReference type="AlphaFoldDB" id="A0AAV4M7P1"/>
<keyword evidence="3" id="KW-1185">Reference proteome</keyword>